<dbReference type="Pfam" id="PF05175">
    <property type="entry name" value="MTS"/>
    <property type="match status" value="1"/>
</dbReference>
<sequence>MPDGRVELAVDRGVFAAGRVDPGTLVLLRAVPPPPPAGDLLDLGCGYGPIACTLARRAPGATTWAVDVNRRARELTAANAAALGLTNVRVAGPAEVDPSVRFAGIWSNPPIRIGKDALHELLGTWLPRLAPGGSAWLVVQRHLGADSLAAWLAGRGWSVRRAGSKQGYRVLEVTPA</sequence>
<dbReference type="EMBL" id="WJHE01001128">
    <property type="protein sequence ID" value="MST34656.1"/>
    <property type="molecule type" value="Genomic_DNA"/>
</dbReference>
<dbReference type="CDD" id="cd02440">
    <property type="entry name" value="AdoMet_MTases"/>
    <property type="match status" value="1"/>
</dbReference>
<feature type="domain" description="Methyltransferase small" evidence="3">
    <location>
        <begin position="7"/>
        <end position="171"/>
    </location>
</feature>
<reference evidence="4 5" key="1">
    <citation type="submission" date="2019-11" db="EMBL/GenBank/DDBJ databases">
        <title>Acidiferrimicrobium australis gen. nov., sp. nov., an acidophilic and obligately heterotrophic, member of the Actinobacteria that catalyses dissimilatory oxido- reduction of iron isolated from metal-rich acidic water in Chile.</title>
        <authorList>
            <person name="Gonzalez D."/>
            <person name="Huber K."/>
            <person name="Hedrich S."/>
            <person name="Rojas-Villalobos C."/>
            <person name="Quatrini R."/>
            <person name="Dinamarca M.A."/>
            <person name="Schwarz A."/>
            <person name="Canales C."/>
            <person name="Nancucheo I."/>
        </authorList>
    </citation>
    <scope>NUCLEOTIDE SEQUENCE [LARGE SCALE GENOMIC DNA]</scope>
    <source>
        <strain evidence="4 5">USS-CCA1</strain>
    </source>
</reference>
<proteinExistence type="predicted"/>
<evidence type="ECO:0000259" key="3">
    <source>
        <dbReference type="Pfam" id="PF05175"/>
    </source>
</evidence>
<dbReference type="PANTHER" id="PTHR47816">
    <property type="entry name" value="RIBOSOMAL RNA SMALL SUBUNIT METHYLTRANSFERASE C"/>
    <property type="match status" value="1"/>
</dbReference>
<dbReference type="InterPro" id="IPR046977">
    <property type="entry name" value="RsmC/RlmG"/>
</dbReference>
<keyword evidence="5" id="KW-1185">Reference proteome</keyword>
<dbReference type="GO" id="GO:0008168">
    <property type="term" value="F:methyltransferase activity"/>
    <property type="evidence" value="ECO:0007669"/>
    <property type="project" value="UniProtKB-KW"/>
</dbReference>
<evidence type="ECO:0000313" key="5">
    <source>
        <dbReference type="Proteomes" id="UP000437736"/>
    </source>
</evidence>
<evidence type="ECO:0000256" key="1">
    <source>
        <dbReference type="ARBA" id="ARBA00022603"/>
    </source>
</evidence>
<dbReference type="InterPro" id="IPR007848">
    <property type="entry name" value="Small_mtfrase_dom"/>
</dbReference>
<dbReference type="GO" id="GO:0032259">
    <property type="term" value="P:methylation"/>
    <property type="evidence" value="ECO:0007669"/>
    <property type="project" value="UniProtKB-KW"/>
</dbReference>
<name>A0ABW9QYL3_9ACTN</name>
<organism evidence="4 5">
    <name type="scientific">Acidiferrimicrobium australe</name>
    <dbReference type="NCBI Taxonomy" id="2664430"/>
    <lineage>
        <taxon>Bacteria</taxon>
        <taxon>Bacillati</taxon>
        <taxon>Actinomycetota</taxon>
        <taxon>Acidimicrobiia</taxon>
        <taxon>Acidimicrobiales</taxon>
        <taxon>Acidimicrobiaceae</taxon>
        <taxon>Acidiferrimicrobium</taxon>
    </lineage>
</organism>
<gene>
    <name evidence="4" type="ORF">GHK86_18245</name>
</gene>
<dbReference type="InterPro" id="IPR029063">
    <property type="entry name" value="SAM-dependent_MTases_sf"/>
</dbReference>
<keyword evidence="2" id="KW-0808">Transferase</keyword>
<accession>A0ABW9QYL3</accession>
<dbReference type="PANTHER" id="PTHR47816:SF4">
    <property type="entry name" value="RIBOSOMAL RNA SMALL SUBUNIT METHYLTRANSFERASE C"/>
    <property type="match status" value="1"/>
</dbReference>
<protein>
    <submittedName>
        <fullName evidence="4">Methyltransferase</fullName>
    </submittedName>
</protein>
<dbReference type="Proteomes" id="UP000437736">
    <property type="component" value="Unassembled WGS sequence"/>
</dbReference>
<comment type="caution">
    <text evidence="4">The sequence shown here is derived from an EMBL/GenBank/DDBJ whole genome shotgun (WGS) entry which is preliminary data.</text>
</comment>
<dbReference type="Gene3D" id="3.40.50.150">
    <property type="entry name" value="Vaccinia Virus protein VP39"/>
    <property type="match status" value="1"/>
</dbReference>
<dbReference type="SUPFAM" id="SSF53335">
    <property type="entry name" value="S-adenosyl-L-methionine-dependent methyltransferases"/>
    <property type="match status" value="1"/>
</dbReference>
<keyword evidence="1 4" id="KW-0489">Methyltransferase</keyword>
<evidence type="ECO:0000256" key="2">
    <source>
        <dbReference type="ARBA" id="ARBA00022679"/>
    </source>
</evidence>
<evidence type="ECO:0000313" key="4">
    <source>
        <dbReference type="EMBL" id="MST34656.1"/>
    </source>
</evidence>